<dbReference type="Proteomes" id="UP000263742">
    <property type="component" value="Segment"/>
</dbReference>
<dbReference type="EMBL" id="MH460460">
    <property type="protein sequence ID" value="AXG66601.1"/>
    <property type="molecule type" value="Genomic_DNA"/>
</dbReference>
<protein>
    <submittedName>
        <fullName evidence="1">Uncharacterized protein</fullName>
    </submittedName>
</protein>
<gene>
    <name evidence="1" type="ORF">JA13_198</name>
</gene>
<evidence type="ECO:0000313" key="1">
    <source>
        <dbReference type="EMBL" id="AXG66601.1"/>
    </source>
</evidence>
<organism evidence="1 2">
    <name type="scientific">Dickeya phage vB_DsoM_JA13</name>
    <dbReference type="NCBI Taxonomy" id="2283030"/>
    <lineage>
        <taxon>Viruses</taxon>
        <taxon>Duplodnaviria</taxon>
        <taxon>Heunggongvirae</taxon>
        <taxon>Uroviricota</taxon>
        <taxon>Caudoviricetes</taxon>
        <taxon>Salmondvirus</taxon>
        <taxon>Salmondvirus JA11</taxon>
    </lineage>
</organism>
<evidence type="ECO:0000313" key="2">
    <source>
        <dbReference type="Proteomes" id="UP000263742"/>
    </source>
</evidence>
<reference evidence="1 2" key="1">
    <citation type="journal article" date="2018" name="Front. Microbiol.">
        <title>Jumbo Bacteriophages Are Represented Within an Increasing Diversity of Environmental Viruses Infecting the Emerging Phytopathogen, Dickeya solani.</title>
        <authorList>
            <person name="Day A.W."/>
            <person name="Ahn J."/>
            <person name="Salmond G.P.C."/>
        </authorList>
    </citation>
    <scope>NUCLEOTIDE SEQUENCE [LARGE SCALE GENOMIC DNA]</scope>
</reference>
<sequence>MSSNERLAALQQERYALMNKTFWDIFNAFEKSFVILNDPFFPNADWLYYQRTISIRVGKGTGHSTFAKELAAKYNAFLLTMDHEAVDGEFCFTHNRLRELYHKVFESGDKPTLFVIDDAYQFGGRIESLQYRLIKFRDVLGEAYIQQLRFVLLN</sequence>
<proteinExistence type="predicted"/>
<name>A0A384ZWI8_9CAUD</name>
<accession>A0A384ZWI8</accession>